<dbReference type="EMBL" id="JNHN01000179">
    <property type="protein sequence ID" value="KDS48956.1"/>
    <property type="molecule type" value="Genomic_DNA"/>
</dbReference>
<feature type="binding site" evidence="6 8">
    <location>
        <begin position="87"/>
        <end position="90"/>
    </location>
    <ligand>
        <name>substrate</name>
    </ligand>
</feature>
<dbReference type="HAMAP" id="MF_01039">
    <property type="entry name" value="PGAM_GpmA"/>
    <property type="match status" value="1"/>
</dbReference>
<feature type="active site" description="Proton donor/acceptor" evidence="6 7">
    <location>
        <position position="87"/>
    </location>
</feature>
<feature type="binding site" evidence="6 8">
    <location>
        <position position="98"/>
    </location>
    <ligand>
        <name>substrate</name>
    </ligand>
</feature>
<reference evidence="11 12" key="1">
    <citation type="submission" date="2014-04" db="EMBL/GenBank/DDBJ databases">
        <authorList>
            <person name="Sears C."/>
            <person name="Carroll K."/>
            <person name="Sack B.R."/>
            <person name="Qadri F."/>
            <person name="Myers L.L."/>
            <person name="Chung G.-T."/>
            <person name="Escheverria P."/>
            <person name="Fraser C.M."/>
            <person name="Sadzewicz L."/>
            <person name="Shefchek K.A."/>
            <person name="Tallon L."/>
            <person name="Das S.P."/>
            <person name="Daugherty S."/>
            <person name="Mongodin E.F."/>
        </authorList>
    </citation>
    <scope>NUCLEOTIDE SEQUENCE [LARGE SCALE GENOMIC DNA]</scope>
    <source>
        <strain evidence="11 12">3978 T3 ii</strain>
    </source>
</reference>
<dbReference type="SMART" id="SM00855">
    <property type="entry name" value="PGAM"/>
    <property type="match status" value="1"/>
</dbReference>
<dbReference type="UniPathway" id="UPA00109">
    <property type="reaction ID" value="UER00186"/>
</dbReference>
<feature type="binding site" evidence="6 8">
    <location>
        <position position="60"/>
    </location>
    <ligand>
        <name>substrate</name>
    </ligand>
</feature>
<dbReference type="RefSeq" id="WP_005827407.1">
    <property type="nucleotide sequence ID" value="NZ_JNHN01000179.1"/>
</dbReference>
<dbReference type="PIRSF" id="PIRSF000709">
    <property type="entry name" value="6PFK_2-Ptase"/>
    <property type="match status" value="1"/>
</dbReference>
<dbReference type="InterPro" id="IPR005952">
    <property type="entry name" value="Phosphogly_mut1"/>
</dbReference>
<evidence type="ECO:0000256" key="4">
    <source>
        <dbReference type="ARBA" id="ARBA00023152"/>
    </source>
</evidence>
<dbReference type="NCBIfam" id="TIGR01258">
    <property type="entry name" value="pgm_1"/>
    <property type="match status" value="1"/>
</dbReference>
<dbReference type="PATRIC" id="fig|1339349.3.peg.3758"/>
<dbReference type="Pfam" id="PF00300">
    <property type="entry name" value="His_Phos_1"/>
    <property type="match status" value="2"/>
</dbReference>
<evidence type="ECO:0000256" key="9">
    <source>
        <dbReference type="PIRSR" id="PIRSR613078-3"/>
    </source>
</evidence>
<dbReference type="Gene3D" id="3.40.50.1240">
    <property type="entry name" value="Phosphoglycerate mutase-like"/>
    <property type="match status" value="1"/>
</dbReference>
<evidence type="ECO:0000256" key="8">
    <source>
        <dbReference type="PIRSR" id="PIRSR613078-2"/>
    </source>
</evidence>
<dbReference type="PANTHER" id="PTHR11931">
    <property type="entry name" value="PHOSPHOGLYCERATE MUTASE"/>
    <property type="match status" value="1"/>
</dbReference>
<dbReference type="EC" id="5.4.2.11" evidence="6 10"/>
<dbReference type="GO" id="GO:0004619">
    <property type="term" value="F:phosphoglycerate mutase activity"/>
    <property type="evidence" value="ECO:0007669"/>
    <property type="project" value="UniProtKB-UniRule"/>
</dbReference>
<dbReference type="NCBIfam" id="NF010713">
    <property type="entry name" value="PRK14115.1"/>
    <property type="match status" value="1"/>
</dbReference>
<gene>
    <name evidence="6" type="primary">gpmA</name>
    <name evidence="11" type="ORF">M094_2647</name>
</gene>
<feature type="active site" description="Tele-phosphohistidine intermediate" evidence="6 7">
    <location>
        <position position="9"/>
    </location>
</feature>
<comment type="pathway">
    <text evidence="6 10">Carbohydrate degradation; glycolysis; pyruvate from D-glyceraldehyde 3-phosphate: step 3/5.</text>
</comment>
<feature type="binding site" evidence="6 8">
    <location>
        <begin position="183"/>
        <end position="184"/>
    </location>
    <ligand>
        <name>substrate</name>
    </ligand>
</feature>
<dbReference type="CDD" id="cd07067">
    <property type="entry name" value="HP_PGM_like"/>
    <property type="match status" value="1"/>
</dbReference>
<dbReference type="InterPro" id="IPR001345">
    <property type="entry name" value="PG/BPGM_mutase_AS"/>
</dbReference>
<comment type="catalytic activity">
    <reaction evidence="1 6 10">
        <text>(2R)-2-phosphoglycerate = (2R)-3-phosphoglycerate</text>
        <dbReference type="Rhea" id="RHEA:15901"/>
        <dbReference type="ChEBI" id="CHEBI:58272"/>
        <dbReference type="ChEBI" id="CHEBI:58289"/>
        <dbReference type="EC" id="5.4.2.11"/>
    </reaction>
</comment>
<feature type="binding site" evidence="6 8">
    <location>
        <begin position="21"/>
        <end position="22"/>
    </location>
    <ligand>
        <name>substrate</name>
    </ligand>
</feature>
<dbReference type="GO" id="GO:0006094">
    <property type="term" value="P:gluconeogenesis"/>
    <property type="evidence" value="ECO:0007669"/>
    <property type="project" value="UniProtKB-UniRule"/>
</dbReference>
<organism evidence="11 12">
    <name type="scientific">Bacteroides uniformis str. 3978 T3 ii</name>
    <dbReference type="NCBI Taxonomy" id="1339349"/>
    <lineage>
        <taxon>Bacteria</taxon>
        <taxon>Pseudomonadati</taxon>
        <taxon>Bacteroidota</taxon>
        <taxon>Bacteroidia</taxon>
        <taxon>Bacteroidales</taxon>
        <taxon>Bacteroidaceae</taxon>
        <taxon>Bacteroides</taxon>
    </lineage>
</organism>
<dbReference type="PROSITE" id="PS00175">
    <property type="entry name" value="PG_MUTASE"/>
    <property type="match status" value="1"/>
</dbReference>
<dbReference type="InterPro" id="IPR013078">
    <property type="entry name" value="His_Pase_superF_clade-1"/>
</dbReference>
<keyword evidence="4 6" id="KW-0324">Glycolysis</keyword>
<dbReference type="InterPro" id="IPR029033">
    <property type="entry name" value="His_PPase_superfam"/>
</dbReference>
<evidence type="ECO:0000313" key="12">
    <source>
        <dbReference type="Proteomes" id="UP000028013"/>
    </source>
</evidence>
<evidence type="ECO:0000256" key="6">
    <source>
        <dbReference type="HAMAP-Rule" id="MF_01039"/>
    </source>
</evidence>
<evidence type="ECO:0000256" key="1">
    <source>
        <dbReference type="ARBA" id="ARBA00000380"/>
    </source>
</evidence>
<dbReference type="GeneID" id="99752563"/>
<evidence type="ECO:0000256" key="7">
    <source>
        <dbReference type="PIRSR" id="PIRSR613078-1"/>
    </source>
</evidence>
<dbReference type="SUPFAM" id="SSF53254">
    <property type="entry name" value="Phosphoglycerate mutase-like"/>
    <property type="match status" value="1"/>
</dbReference>
<evidence type="ECO:0000256" key="5">
    <source>
        <dbReference type="ARBA" id="ARBA00023235"/>
    </source>
</evidence>
<protein>
    <recommendedName>
        <fullName evidence="6 10">2,3-bisphosphoglycerate-dependent phosphoglycerate mutase</fullName>
        <shortName evidence="6">BPG-dependent PGAM</shortName>
        <shortName evidence="6">PGAM</shortName>
        <shortName evidence="6">Phosphoglyceromutase</shortName>
        <shortName evidence="6">dPGM</shortName>
        <ecNumber evidence="6 10">5.4.2.11</ecNumber>
    </recommendedName>
</protein>
<comment type="function">
    <text evidence="6 10">Catalyzes the interconversion of 2-phosphoglycerate and 3-phosphoglycerate.</text>
</comment>
<feature type="site" description="Transition state stabilizer" evidence="6 9">
    <location>
        <position position="182"/>
    </location>
</feature>
<name>A0A078RW78_BACUN</name>
<comment type="similarity">
    <text evidence="2 6">Belongs to the phosphoglycerate mutase family. BPG-dependent PGAM subfamily.</text>
</comment>
<sequence>MKKIVLLRHGESAWNKENRFTGWTDVDLTEKGVAEAVRAGELLAEKGFRFKKAYTSYLKRAVKTLDCVLDRLDQDWIPVEKSWRLNEKHYGQLQGLNKAETAAKYGDEQVLVWRRSFDVAPHALAEDDPRNPRFEDRYQEVPDAELPRTESLKDTIERIMPYWKCVIFPNLKTADELLVVAHGNSLRGIIKHLKHISDDEIVHLNLPTAVPYVFEFDDELNLTKDYFLGDPEEIKKLMEAVANQGKKK</sequence>
<dbReference type="Proteomes" id="UP000028013">
    <property type="component" value="Unassembled WGS sequence"/>
</dbReference>
<evidence type="ECO:0000313" key="11">
    <source>
        <dbReference type="EMBL" id="KDS48956.1"/>
    </source>
</evidence>
<evidence type="ECO:0000256" key="10">
    <source>
        <dbReference type="RuleBase" id="RU004512"/>
    </source>
</evidence>
<dbReference type="AlphaFoldDB" id="A0A078RW78"/>
<evidence type="ECO:0000256" key="2">
    <source>
        <dbReference type="ARBA" id="ARBA00006717"/>
    </source>
</evidence>
<keyword evidence="5 6" id="KW-0413">Isomerase</keyword>
<comment type="caution">
    <text evidence="11">The sequence shown here is derived from an EMBL/GenBank/DDBJ whole genome shotgun (WGS) entry which is preliminary data.</text>
</comment>
<accession>A0A078RW78</accession>
<keyword evidence="3 6" id="KW-0312">Gluconeogenesis</keyword>
<feature type="binding site" evidence="6 8">
    <location>
        <begin position="8"/>
        <end position="15"/>
    </location>
    <ligand>
        <name>substrate</name>
    </ligand>
</feature>
<evidence type="ECO:0000256" key="3">
    <source>
        <dbReference type="ARBA" id="ARBA00022432"/>
    </source>
</evidence>
<dbReference type="FunFam" id="3.40.50.1240:FF:000003">
    <property type="entry name" value="2,3-bisphosphoglycerate-dependent phosphoglycerate mutase"/>
    <property type="match status" value="1"/>
</dbReference>
<proteinExistence type="inferred from homology"/>
<feature type="binding site" evidence="6 8">
    <location>
        <begin position="114"/>
        <end position="115"/>
    </location>
    <ligand>
        <name>substrate</name>
    </ligand>
</feature>
<dbReference type="GO" id="GO:0006096">
    <property type="term" value="P:glycolytic process"/>
    <property type="evidence" value="ECO:0007669"/>
    <property type="project" value="UniProtKB-UniRule"/>
</dbReference>